<proteinExistence type="predicted"/>
<sequence>MNNRRNNAQSARSRGKVDSVLQFSNDSQSESDLHILDNRSMPIESEFRTDYIKIELEEIASSSLDNIMEKNSFEKTATSHSVKTTRPTQVQLDIPSSQTQKNNEDRAPENIDEHLDDTVLPQIVCETSNQSNIIQNSWLLDGR</sequence>
<feature type="region of interest" description="Disordered" evidence="1">
    <location>
        <begin position="1"/>
        <end position="31"/>
    </location>
</feature>
<dbReference type="Proteomes" id="UP000691718">
    <property type="component" value="Unassembled WGS sequence"/>
</dbReference>
<keyword evidence="3" id="KW-1185">Reference proteome</keyword>
<dbReference type="EMBL" id="CAJQZP010000141">
    <property type="protein sequence ID" value="CAG4940008.1"/>
    <property type="molecule type" value="Genomic_DNA"/>
</dbReference>
<feature type="compositionally biased region" description="Polar residues" evidence="1">
    <location>
        <begin position="21"/>
        <end position="30"/>
    </location>
</feature>
<protein>
    <submittedName>
        <fullName evidence="2">(apollo) hypothetical protein</fullName>
    </submittedName>
</protein>
<dbReference type="OrthoDB" id="7384904at2759"/>
<feature type="compositionally biased region" description="Polar residues" evidence="1">
    <location>
        <begin position="75"/>
        <end position="101"/>
    </location>
</feature>
<dbReference type="AlphaFoldDB" id="A0A8S3W438"/>
<accession>A0A8S3W438</accession>
<evidence type="ECO:0000313" key="2">
    <source>
        <dbReference type="EMBL" id="CAG4940008.1"/>
    </source>
</evidence>
<evidence type="ECO:0000256" key="1">
    <source>
        <dbReference type="SAM" id="MobiDB-lite"/>
    </source>
</evidence>
<name>A0A8S3W438_PARAO</name>
<feature type="compositionally biased region" description="Low complexity" evidence="1">
    <location>
        <begin position="1"/>
        <end position="12"/>
    </location>
</feature>
<comment type="caution">
    <text evidence="2">The sequence shown here is derived from an EMBL/GenBank/DDBJ whole genome shotgun (WGS) entry which is preliminary data.</text>
</comment>
<organism evidence="2 3">
    <name type="scientific">Parnassius apollo</name>
    <name type="common">Apollo butterfly</name>
    <name type="synonym">Papilio apollo</name>
    <dbReference type="NCBI Taxonomy" id="110799"/>
    <lineage>
        <taxon>Eukaryota</taxon>
        <taxon>Metazoa</taxon>
        <taxon>Ecdysozoa</taxon>
        <taxon>Arthropoda</taxon>
        <taxon>Hexapoda</taxon>
        <taxon>Insecta</taxon>
        <taxon>Pterygota</taxon>
        <taxon>Neoptera</taxon>
        <taxon>Endopterygota</taxon>
        <taxon>Lepidoptera</taxon>
        <taxon>Glossata</taxon>
        <taxon>Ditrysia</taxon>
        <taxon>Papilionoidea</taxon>
        <taxon>Papilionidae</taxon>
        <taxon>Parnassiinae</taxon>
        <taxon>Parnassini</taxon>
        <taxon>Parnassius</taxon>
        <taxon>Parnassius</taxon>
    </lineage>
</organism>
<gene>
    <name evidence="2" type="ORF">PAPOLLO_LOCUS1905</name>
</gene>
<feature type="region of interest" description="Disordered" evidence="1">
    <location>
        <begin position="75"/>
        <end position="109"/>
    </location>
</feature>
<evidence type="ECO:0000313" key="3">
    <source>
        <dbReference type="Proteomes" id="UP000691718"/>
    </source>
</evidence>
<reference evidence="2" key="1">
    <citation type="submission" date="2021-04" db="EMBL/GenBank/DDBJ databases">
        <authorList>
            <person name="Tunstrom K."/>
        </authorList>
    </citation>
    <scope>NUCLEOTIDE SEQUENCE</scope>
</reference>